<protein>
    <submittedName>
        <fullName evidence="1">Uncharacterized protein</fullName>
    </submittedName>
</protein>
<evidence type="ECO:0000313" key="1">
    <source>
        <dbReference type="EMBL" id="AAZ26756.1"/>
    </source>
</evidence>
<reference evidence="1" key="1">
    <citation type="journal article" date="2005" name="Proc. Natl. Acad. Sci. U.S.A.">
        <title>The psychrophilic lifestyle as revealed by the genome sequence of Colwellia psychrerythraea 34H through genomic and proteomic analyses.</title>
        <authorList>
            <person name="Methe B.A."/>
            <person name="Nelson K.E."/>
            <person name="Deming J.W."/>
            <person name="Momen B."/>
            <person name="Melamud E."/>
            <person name="Zhang X."/>
            <person name="Moult J."/>
            <person name="Madupu R."/>
            <person name="Nelson W.C."/>
            <person name="Dodson R.J."/>
            <person name="Brinkac L.M."/>
            <person name="Daugherty S.C."/>
            <person name="Durkin A.S."/>
            <person name="DeBoy R.T."/>
            <person name="Kolonay J.F."/>
            <person name="Sullivan S.A."/>
            <person name="Zhou L."/>
            <person name="Davidsen T.M."/>
            <person name="Wu M."/>
            <person name="Huston A.L."/>
            <person name="Lewis M."/>
            <person name="Weaver B."/>
            <person name="Weidman J.F."/>
            <person name="Khouri H."/>
            <person name="Utterback T.R."/>
            <person name="Feldblyum T.V."/>
            <person name="Fraser C.M."/>
        </authorList>
    </citation>
    <scope>NUCLEOTIDE SEQUENCE [LARGE SCALE GENOMIC DNA]</scope>
    <source>
        <strain evidence="1">34H</strain>
    </source>
</reference>
<dbReference type="AlphaFoldDB" id="Q47U86"/>
<dbReference type="HOGENOM" id="CLU_2750840_0_0_6"/>
<dbReference type="Proteomes" id="UP000000547">
    <property type="component" value="Chromosome"/>
</dbReference>
<dbReference type="RefSeq" id="WP_011045717.1">
    <property type="nucleotide sequence ID" value="NC_003910.7"/>
</dbReference>
<sequence length="70" mass="7428">MKSGCVKIKVAYIVGSLNVGEAERFVIDLCSIQKQSKMKPTIISLGSPDDIIVGESRVNNIPVASYDGGS</sequence>
<gene>
    <name evidence="1" type="ordered locus">CPS_4998</name>
</gene>
<dbReference type="EMBL" id="CP000083">
    <property type="protein sequence ID" value="AAZ26756.1"/>
    <property type="molecule type" value="Genomic_DNA"/>
</dbReference>
<organism evidence="1 2">
    <name type="scientific">Colwellia psychrerythraea (strain 34H / ATCC BAA-681)</name>
    <name type="common">Vibrio psychroerythus</name>
    <dbReference type="NCBI Taxonomy" id="167879"/>
    <lineage>
        <taxon>Bacteria</taxon>
        <taxon>Pseudomonadati</taxon>
        <taxon>Pseudomonadota</taxon>
        <taxon>Gammaproteobacteria</taxon>
        <taxon>Alteromonadales</taxon>
        <taxon>Colwelliaceae</taxon>
        <taxon>Colwellia</taxon>
    </lineage>
</organism>
<dbReference type="STRING" id="167879.CPS_4998"/>
<proteinExistence type="predicted"/>
<name>Q47U86_COLP3</name>
<dbReference type="KEGG" id="cps:CPS_4998"/>
<accession>Q47U86</accession>
<evidence type="ECO:0000313" key="2">
    <source>
        <dbReference type="Proteomes" id="UP000000547"/>
    </source>
</evidence>